<keyword evidence="2" id="KW-1185">Reference proteome</keyword>
<reference evidence="1" key="1">
    <citation type="journal article" date="2023" name="IScience">
        <title>Live-bearing cockroach genome reveals convergent evolutionary mechanisms linked to viviparity in insects and beyond.</title>
        <authorList>
            <person name="Fouks B."/>
            <person name="Harrison M.C."/>
            <person name="Mikhailova A.A."/>
            <person name="Marchal E."/>
            <person name="English S."/>
            <person name="Carruthers M."/>
            <person name="Jennings E.C."/>
            <person name="Chiamaka E.L."/>
            <person name="Frigard R.A."/>
            <person name="Pippel M."/>
            <person name="Attardo G.M."/>
            <person name="Benoit J.B."/>
            <person name="Bornberg-Bauer E."/>
            <person name="Tobe S.S."/>
        </authorList>
    </citation>
    <scope>NUCLEOTIDE SEQUENCE</scope>
    <source>
        <strain evidence="1">Stay&amp;Tobe</strain>
    </source>
</reference>
<reference evidence="1" key="2">
    <citation type="submission" date="2023-05" db="EMBL/GenBank/DDBJ databases">
        <authorList>
            <person name="Fouks B."/>
        </authorList>
    </citation>
    <scope>NUCLEOTIDE SEQUENCE</scope>
    <source>
        <strain evidence="1">Stay&amp;Tobe</strain>
        <tissue evidence="1">Testes</tissue>
    </source>
</reference>
<dbReference type="Proteomes" id="UP001233999">
    <property type="component" value="Unassembled WGS sequence"/>
</dbReference>
<feature type="non-terminal residue" evidence="1">
    <location>
        <position position="56"/>
    </location>
</feature>
<dbReference type="AlphaFoldDB" id="A0AAD7ZSZ9"/>
<feature type="non-terminal residue" evidence="1">
    <location>
        <position position="1"/>
    </location>
</feature>
<comment type="caution">
    <text evidence="1">The sequence shown here is derived from an EMBL/GenBank/DDBJ whole genome shotgun (WGS) entry which is preliminary data.</text>
</comment>
<name>A0AAD7ZSZ9_DIPPU</name>
<gene>
    <name evidence="1" type="ORF">L9F63_020052</name>
</gene>
<organism evidence="1 2">
    <name type="scientific">Diploptera punctata</name>
    <name type="common">Pacific beetle cockroach</name>
    <dbReference type="NCBI Taxonomy" id="6984"/>
    <lineage>
        <taxon>Eukaryota</taxon>
        <taxon>Metazoa</taxon>
        <taxon>Ecdysozoa</taxon>
        <taxon>Arthropoda</taxon>
        <taxon>Hexapoda</taxon>
        <taxon>Insecta</taxon>
        <taxon>Pterygota</taxon>
        <taxon>Neoptera</taxon>
        <taxon>Polyneoptera</taxon>
        <taxon>Dictyoptera</taxon>
        <taxon>Blattodea</taxon>
        <taxon>Blaberoidea</taxon>
        <taxon>Blaberidae</taxon>
        <taxon>Diplopterinae</taxon>
        <taxon>Diploptera</taxon>
    </lineage>
</organism>
<sequence>YPLSPLIIRFNNGLLINLSHSKMEIFDSIAFDMLGNSFRAFQLDLCDCHRLLDAIK</sequence>
<dbReference type="EMBL" id="JASPKZ010007173">
    <property type="protein sequence ID" value="KAJ9586344.1"/>
    <property type="molecule type" value="Genomic_DNA"/>
</dbReference>
<evidence type="ECO:0000313" key="1">
    <source>
        <dbReference type="EMBL" id="KAJ9586344.1"/>
    </source>
</evidence>
<evidence type="ECO:0000313" key="2">
    <source>
        <dbReference type="Proteomes" id="UP001233999"/>
    </source>
</evidence>
<accession>A0AAD7ZSZ9</accession>
<protein>
    <submittedName>
        <fullName evidence="1">Uncharacterized protein</fullName>
    </submittedName>
</protein>
<proteinExistence type="predicted"/>